<dbReference type="OrthoDB" id="198787at2759"/>
<dbReference type="Proteomes" id="UP001140453">
    <property type="component" value="Unassembled WGS sequence"/>
</dbReference>
<dbReference type="InterPro" id="IPR050931">
    <property type="entry name" value="Mito_Protein_Transport_Metaxin"/>
</dbReference>
<gene>
    <name evidence="4" type="ORF">N0V93_000456</name>
</gene>
<feature type="domain" description="Metaxin glutathione S-transferase" evidence="2">
    <location>
        <begin position="271"/>
        <end position="355"/>
    </location>
</feature>
<dbReference type="InterPro" id="IPR033468">
    <property type="entry name" value="Metaxin_GST"/>
</dbReference>
<evidence type="ECO:0000313" key="4">
    <source>
        <dbReference type="EMBL" id="KAJ4396237.1"/>
    </source>
</evidence>
<dbReference type="PANTHER" id="PTHR12289:SF44">
    <property type="entry name" value="OUTER MEMBRANE PROTEIN (SAM35), PUTATIVE (AFU_ORTHOLOGUE AFUA_1G13180)-RELATED"/>
    <property type="match status" value="1"/>
</dbReference>
<dbReference type="EMBL" id="JAPEVB010000001">
    <property type="protein sequence ID" value="KAJ4396237.1"/>
    <property type="molecule type" value="Genomic_DNA"/>
</dbReference>
<dbReference type="InterPro" id="IPR012336">
    <property type="entry name" value="Thioredoxin-like_fold"/>
</dbReference>
<dbReference type="CDD" id="cd03054">
    <property type="entry name" value="GST_N_Metaxin"/>
    <property type="match status" value="1"/>
</dbReference>
<dbReference type="GO" id="GO:0001401">
    <property type="term" value="C:SAM complex"/>
    <property type="evidence" value="ECO:0007669"/>
    <property type="project" value="TreeGrafter"/>
</dbReference>
<reference evidence="4" key="1">
    <citation type="submission" date="2022-10" db="EMBL/GenBank/DDBJ databases">
        <title>Tapping the CABI collections for fungal endophytes: first genome assemblies for Collariella, Neodidymelliopsis, Ascochyta clinopodiicola, Didymella pomorum, Didymosphaeria variabile, Neocosmospora piperis and Neocucurbitaria cava.</title>
        <authorList>
            <person name="Hill R."/>
        </authorList>
    </citation>
    <scope>NUCLEOTIDE SEQUENCE</scope>
    <source>
        <strain evidence="4">IMI 355082</strain>
    </source>
</reference>
<dbReference type="GO" id="GO:0007005">
    <property type="term" value="P:mitochondrion organization"/>
    <property type="evidence" value="ECO:0007669"/>
    <property type="project" value="TreeGrafter"/>
</dbReference>
<accession>A0A9W8Z413</accession>
<feature type="domain" description="Thioredoxin-like fold" evidence="3">
    <location>
        <begin position="82"/>
        <end position="195"/>
    </location>
</feature>
<feature type="region of interest" description="Disordered" evidence="1">
    <location>
        <begin position="1"/>
        <end position="31"/>
    </location>
</feature>
<feature type="compositionally biased region" description="Low complexity" evidence="1">
    <location>
        <begin position="1"/>
        <end position="12"/>
    </location>
</feature>
<organism evidence="4 5">
    <name type="scientific">Gnomoniopsis smithogilvyi</name>
    <dbReference type="NCBI Taxonomy" id="1191159"/>
    <lineage>
        <taxon>Eukaryota</taxon>
        <taxon>Fungi</taxon>
        <taxon>Dikarya</taxon>
        <taxon>Ascomycota</taxon>
        <taxon>Pezizomycotina</taxon>
        <taxon>Sordariomycetes</taxon>
        <taxon>Sordariomycetidae</taxon>
        <taxon>Diaporthales</taxon>
        <taxon>Gnomoniaceae</taxon>
        <taxon>Gnomoniopsis</taxon>
    </lineage>
</organism>
<feature type="region of interest" description="Disordered" evidence="1">
    <location>
        <begin position="142"/>
        <end position="167"/>
    </location>
</feature>
<dbReference type="Pfam" id="PF17172">
    <property type="entry name" value="GST_N_4"/>
    <property type="match status" value="1"/>
</dbReference>
<feature type="compositionally biased region" description="Low complexity" evidence="1">
    <location>
        <begin position="147"/>
        <end position="160"/>
    </location>
</feature>
<comment type="caution">
    <text evidence="4">The sequence shown here is derived from an EMBL/GenBank/DDBJ whole genome shotgun (WGS) entry which is preliminary data.</text>
</comment>
<evidence type="ECO:0000259" key="3">
    <source>
        <dbReference type="Pfam" id="PF17172"/>
    </source>
</evidence>
<name>A0A9W8Z413_9PEZI</name>
<dbReference type="PANTHER" id="PTHR12289">
    <property type="entry name" value="METAXIN RELATED"/>
    <property type="match status" value="1"/>
</dbReference>
<proteinExistence type="predicted"/>
<dbReference type="AlphaFoldDB" id="A0A9W8Z413"/>
<sequence>MTSTQSTPTPSSGPAAESERSSQRDWIPPIPRPLQQLFDSVPLVTYPPNELPYRSPARTELPTLHVFITETGAARGLPSFNPSCLKWQTFLRIAGVQHNLDASTNHASPTGSLPFLQPALTGDRLDPRQLLPIPSSRLDLYAQRHGSQPSPSSSAPSSSAETPDQQHLRQQAYQSLLDTPIRNAWLYALYLSPANERLLRKLYITPVSRASLVQRSLLSQLRAAARAEIAKAADAPVANGWALEGNLGDLLTWALSGRTVLDPEKIYAEARRAVVALETLLGQNTEGRTWFFDAARPTLFDAHVFSYTYLILNDDYIHPDVDKAVSESSLDWWGDETLRKVVRDCPRLVEHAETMLRTYWSESKRGLEESQ</sequence>
<evidence type="ECO:0008006" key="6">
    <source>
        <dbReference type="Google" id="ProtNLM"/>
    </source>
</evidence>
<evidence type="ECO:0000256" key="1">
    <source>
        <dbReference type="SAM" id="MobiDB-lite"/>
    </source>
</evidence>
<evidence type="ECO:0000313" key="5">
    <source>
        <dbReference type="Proteomes" id="UP001140453"/>
    </source>
</evidence>
<dbReference type="Pfam" id="PF17171">
    <property type="entry name" value="GST_C_6"/>
    <property type="match status" value="1"/>
</dbReference>
<evidence type="ECO:0000259" key="2">
    <source>
        <dbReference type="Pfam" id="PF17171"/>
    </source>
</evidence>
<protein>
    <recommendedName>
        <fullName evidence="6">Thioredoxin-like fold domain-containing protein</fullName>
    </recommendedName>
</protein>
<keyword evidence="5" id="KW-1185">Reference proteome</keyword>